<gene>
    <name evidence="10" type="ORF">CJ030_MR5G011894</name>
</gene>
<protein>
    <recommendedName>
        <fullName evidence="2">RING-type E3 ubiquitin transferase</fullName>
        <ecNumber evidence="2">2.3.2.27</ecNumber>
    </recommendedName>
</protein>
<keyword evidence="7" id="KW-0862">Zinc</keyword>
<keyword evidence="6" id="KW-0833">Ubl conjugation pathway</keyword>
<dbReference type="EMBL" id="RXIC02000023">
    <property type="protein sequence ID" value="KAB1212794.1"/>
    <property type="molecule type" value="Genomic_DNA"/>
</dbReference>
<dbReference type="Pfam" id="PF13639">
    <property type="entry name" value="zf-RING_2"/>
    <property type="match status" value="1"/>
</dbReference>
<comment type="caution">
    <text evidence="10">The sequence shown here is derived from an EMBL/GenBank/DDBJ whole genome shotgun (WGS) entry which is preliminary data.</text>
</comment>
<dbReference type="FunFam" id="3.30.40.10:FF:000022">
    <property type="entry name" value="E3 ubiquitin-protein ligase RING1-like"/>
    <property type="match status" value="1"/>
</dbReference>
<dbReference type="InterPro" id="IPR001841">
    <property type="entry name" value="Znf_RING"/>
</dbReference>
<accession>A0A6A1VJ24</accession>
<keyword evidence="4" id="KW-0479">Metal-binding</keyword>
<dbReference type="GO" id="GO:0008270">
    <property type="term" value="F:zinc ion binding"/>
    <property type="evidence" value="ECO:0007669"/>
    <property type="project" value="UniProtKB-KW"/>
</dbReference>
<dbReference type="PANTHER" id="PTHR15710">
    <property type="entry name" value="E3 UBIQUITIN-PROTEIN LIGASE PRAJA"/>
    <property type="match status" value="1"/>
</dbReference>
<evidence type="ECO:0000256" key="7">
    <source>
        <dbReference type="ARBA" id="ARBA00022833"/>
    </source>
</evidence>
<dbReference type="PANTHER" id="PTHR15710:SF108">
    <property type="entry name" value="OS03G0286100 PROTEIN"/>
    <property type="match status" value="1"/>
</dbReference>
<dbReference type="GO" id="GO:0061630">
    <property type="term" value="F:ubiquitin protein ligase activity"/>
    <property type="evidence" value="ECO:0007669"/>
    <property type="project" value="UniProtKB-EC"/>
</dbReference>
<evidence type="ECO:0000256" key="8">
    <source>
        <dbReference type="PROSITE-ProRule" id="PRU00175"/>
    </source>
</evidence>
<dbReference type="EC" id="2.3.2.27" evidence="2"/>
<evidence type="ECO:0000256" key="1">
    <source>
        <dbReference type="ARBA" id="ARBA00000900"/>
    </source>
</evidence>
<evidence type="ECO:0000256" key="3">
    <source>
        <dbReference type="ARBA" id="ARBA00022679"/>
    </source>
</evidence>
<evidence type="ECO:0000259" key="9">
    <source>
        <dbReference type="PROSITE" id="PS50089"/>
    </source>
</evidence>
<feature type="domain" description="RING-type" evidence="9">
    <location>
        <begin position="453"/>
        <end position="494"/>
    </location>
</feature>
<dbReference type="GO" id="GO:0005737">
    <property type="term" value="C:cytoplasm"/>
    <property type="evidence" value="ECO:0007669"/>
    <property type="project" value="TreeGrafter"/>
</dbReference>
<dbReference type="PROSITE" id="PS50089">
    <property type="entry name" value="ZF_RING_2"/>
    <property type="match status" value="1"/>
</dbReference>
<comment type="catalytic activity">
    <reaction evidence="1">
        <text>S-ubiquitinyl-[E2 ubiquitin-conjugating enzyme]-L-cysteine + [acceptor protein]-L-lysine = [E2 ubiquitin-conjugating enzyme]-L-cysteine + N(6)-ubiquitinyl-[acceptor protein]-L-lysine.</text>
        <dbReference type="EC" id="2.3.2.27"/>
    </reaction>
</comment>
<dbReference type="InterPro" id="IPR013083">
    <property type="entry name" value="Znf_RING/FYVE/PHD"/>
</dbReference>
<dbReference type="Gene3D" id="3.30.40.10">
    <property type="entry name" value="Zinc/RING finger domain, C3HC4 (zinc finger)"/>
    <property type="match status" value="1"/>
</dbReference>
<evidence type="ECO:0000256" key="5">
    <source>
        <dbReference type="ARBA" id="ARBA00022771"/>
    </source>
</evidence>
<sequence>MSEVSSYLSLLDPEPEHALDSDDDTHHPLNLDSLRYWSHLSDHFDHLYSSGPQFPPPSSDQHDLCSPRESRIRIRALEGDDEVSDVDSIADVADLYCRGNQVNFVIDLFHQRVEQSQVMDDADLFGDALNDSSFGVVEDICDVGFNGLEFDLGLGLGLGFEVERHSLDGDEEENSGFMVGNSSGRGAAAASAADDDGFFVERRVSRSECVEARSTVSSAEPFSNCVRLVGFGSDESDEDENDLVLGIDLHSENDDYFGELDRVQEDDNDDDTSVNIPLCWDAFQLEDQREATEEFEWEEVDGRVDDRDVFSMFADADDERSVPVAISPVIGPEDVFSMFVDAEDERSVPVSVSPVIGTEDEVSVVRVGGLENLGWEVLLNANNMETNTGLDDDAEPDFGEDDIGNADTEYEMLFGQFADYEIMGRPPASISVVQNLPSVVMTQEDVENNRALCAVCKDDVNVGEKAKLLPCAHRYHSDCIVPWLGIRNTCPVCRYELPTEDADYERRKVRRAGRLT</sequence>
<keyword evidence="11" id="KW-1185">Reference proteome</keyword>
<reference evidence="10 11" key="1">
    <citation type="journal article" date="2019" name="Plant Biotechnol. J.">
        <title>The red bayberry genome and genetic basis of sex determination.</title>
        <authorList>
            <person name="Jia H.M."/>
            <person name="Jia H.J."/>
            <person name="Cai Q.L."/>
            <person name="Wang Y."/>
            <person name="Zhao H.B."/>
            <person name="Yang W.F."/>
            <person name="Wang G.Y."/>
            <person name="Li Y.H."/>
            <person name="Zhan D.L."/>
            <person name="Shen Y.T."/>
            <person name="Niu Q.F."/>
            <person name="Chang L."/>
            <person name="Qiu J."/>
            <person name="Zhao L."/>
            <person name="Xie H.B."/>
            <person name="Fu W.Y."/>
            <person name="Jin J."/>
            <person name="Li X.W."/>
            <person name="Jiao Y."/>
            <person name="Zhou C.C."/>
            <person name="Tu T."/>
            <person name="Chai C.Y."/>
            <person name="Gao J.L."/>
            <person name="Fan L.J."/>
            <person name="van de Weg E."/>
            <person name="Wang J.Y."/>
            <person name="Gao Z.S."/>
        </authorList>
    </citation>
    <scope>NUCLEOTIDE SEQUENCE [LARGE SCALE GENOMIC DNA]</scope>
    <source>
        <tissue evidence="10">Leaves</tissue>
    </source>
</reference>
<name>A0A6A1VJ24_9ROSI</name>
<dbReference type="Proteomes" id="UP000516437">
    <property type="component" value="Chromosome 5"/>
</dbReference>
<keyword evidence="3" id="KW-0808">Transferase</keyword>
<evidence type="ECO:0000256" key="2">
    <source>
        <dbReference type="ARBA" id="ARBA00012483"/>
    </source>
</evidence>
<dbReference type="GO" id="GO:0016567">
    <property type="term" value="P:protein ubiquitination"/>
    <property type="evidence" value="ECO:0007669"/>
    <property type="project" value="TreeGrafter"/>
</dbReference>
<evidence type="ECO:0000256" key="4">
    <source>
        <dbReference type="ARBA" id="ARBA00022723"/>
    </source>
</evidence>
<keyword evidence="5 8" id="KW-0863">Zinc-finger</keyword>
<dbReference type="SUPFAM" id="SSF57850">
    <property type="entry name" value="RING/U-box"/>
    <property type="match status" value="1"/>
</dbReference>
<evidence type="ECO:0000256" key="6">
    <source>
        <dbReference type="ARBA" id="ARBA00022786"/>
    </source>
</evidence>
<dbReference type="OrthoDB" id="8062037at2759"/>
<dbReference type="AlphaFoldDB" id="A0A6A1VJ24"/>
<organism evidence="10 11">
    <name type="scientific">Morella rubra</name>
    <name type="common">Chinese bayberry</name>
    <dbReference type="NCBI Taxonomy" id="262757"/>
    <lineage>
        <taxon>Eukaryota</taxon>
        <taxon>Viridiplantae</taxon>
        <taxon>Streptophyta</taxon>
        <taxon>Embryophyta</taxon>
        <taxon>Tracheophyta</taxon>
        <taxon>Spermatophyta</taxon>
        <taxon>Magnoliopsida</taxon>
        <taxon>eudicotyledons</taxon>
        <taxon>Gunneridae</taxon>
        <taxon>Pentapetalae</taxon>
        <taxon>rosids</taxon>
        <taxon>fabids</taxon>
        <taxon>Fagales</taxon>
        <taxon>Myricaceae</taxon>
        <taxon>Morella</taxon>
    </lineage>
</organism>
<dbReference type="SMART" id="SM00184">
    <property type="entry name" value="RING"/>
    <property type="match status" value="1"/>
</dbReference>
<evidence type="ECO:0000313" key="10">
    <source>
        <dbReference type="EMBL" id="KAB1212794.1"/>
    </source>
</evidence>
<evidence type="ECO:0000313" key="11">
    <source>
        <dbReference type="Proteomes" id="UP000516437"/>
    </source>
</evidence>
<proteinExistence type="predicted"/>